<feature type="domain" description="Integrase catalytic" evidence="1">
    <location>
        <begin position="3"/>
        <end position="41"/>
    </location>
</feature>
<sequence length="44" mass="5399">MRIYKTREMARTDVFDYIEMFYNRIRRHSHLDGMSPEVFEAASK</sequence>
<evidence type="ECO:0000313" key="3">
    <source>
        <dbReference type="Proteomes" id="UP000018416"/>
    </source>
</evidence>
<proteinExistence type="predicted"/>
<name>N9G5G4_ACILW</name>
<evidence type="ECO:0000313" key="2">
    <source>
        <dbReference type="EMBL" id="ENW30228.1"/>
    </source>
</evidence>
<dbReference type="HOGENOM" id="CLU_027402_41_5_6"/>
<dbReference type="InterPro" id="IPR001584">
    <property type="entry name" value="Integrase_cat-core"/>
</dbReference>
<dbReference type="Proteomes" id="UP000018416">
    <property type="component" value="Unassembled WGS sequence"/>
</dbReference>
<reference evidence="2 3" key="1">
    <citation type="submission" date="2013-02" db="EMBL/GenBank/DDBJ databases">
        <title>The Genome Sequence of Acinetobacter lwoffii NIPH 478.</title>
        <authorList>
            <consortium name="The Broad Institute Genome Sequencing Platform"/>
            <consortium name="The Broad Institute Genome Sequencing Center for Infectious Disease"/>
            <person name="Cerqueira G."/>
            <person name="Feldgarden M."/>
            <person name="Courvalin P."/>
            <person name="Perichon B."/>
            <person name="Grillot-Courvalin C."/>
            <person name="Clermont D."/>
            <person name="Rocha E."/>
            <person name="Yoon E.-J."/>
            <person name="Nemec A."/>
            <person name="Walker B."/>
            <person name="Young S.K."/>
            <person name="Zeng Q."/>
            <person name="Gargeya S."/>
            <person name="Fitzgerald M."/>
            <person name="Haas B."/>
            <person name="Abouelleil A."/>
            <person name="Alvarado L."/>
            <person name="Arachchi H.M."/>
            <person name="Berlin A.M."/>
            <person name="Chapman S.B."/>
            <person name="Dewar J."/>
            <person name="Goldberg J."/>
            <person name="Griggs A."/>
            <person name="Gujja S."/>
            <person name="Hansen M."/>
            <person name="Howarth C."/>
            <person name="Imamovic A."/>
            <person name="Larimer J."/>
            <person name="McCowan C."/>
            <person name="Murphy C."/>
            <person name="Neiman D."/>
            <person name="Pearson M."/>
            <person name="Priest M."/>
            <person name="Roberts A."/>
            <person name="Saif S."/>
            <person name="Shea T."/>
            <person name="Sisk P."/>
            <person name="Sykes S."/>
            <person name="Wortman J."/>
            <person name="Nusbaum C."/>
            <person name="Birren B."/>
        </authorList>
    </citation>
    <scope>NUCLEOTIDE SEQUENCE [LARGE SCALE GENOMIC DNA]</scope>
    <source>
        <strain evidence="2 3">NIPH 478</strain>
    </source>
</reference>
<dbReference type="GO" id="GO:0015074">
    <property type="term" value="P:DNA integration"/>
    <property type="evidence" value="ECO:0007669"/>
    <property type="project" value="InterPro"/>
</dbReference>
<dbReference type="EMBL" id="APQU01000012">
    <property type="protein sequence ID" value="ENW30228.1"/>
    <property type="molecule type" value="Genomic_DNA"/>
</dbReference>
<evidence type="ECO:0000259" key="1">
    <source>
        <dbReference type="Pfam" id="PF13333"/>
    </source>
</evidence>
<dbReference type="AlphaFoldDB" id="N9G5G4"/>
<gene>
    <name evidence="2" type="ORF">F923_01867</name>
</gene>
<comment type="caution">
    <text evidence="2">The sequence shown here is derived from an EMBL/GenBank/DDBJ whole genome shotgun (WGS) entry which is preliminary data.</text>
</comment>
<accession>N9G5G4</accession>
<dbReference type="Pfam" id="PF13333">
    <property type="entry name" value="rve_2"/>
    <property type="match status" value="1"/>
</dbReference>
<protein>
    <recommendedName>
        <fullName evidence="1">Integrase catalytic domain-containing protein</fullName>
    </recommendedName>
</protein>
<organism evidence="2 3">
    <name type="scientific">Acinetobacter lwoffii NIPH 478</name>
    <dbReference type="NCBI Taxonomy" id="1217668"/>
    <lineage>
        <taxon>Bacteria</taxon>
        <taxon>Pseudomonadati</taxon>
        <taxon>Pseudomonadota</taxon>
        <taxon>Gammaproteobacteria</taxon>
        <taxon>Moraxellales</taxon>
        <taxon>Moraxellaceae</taxon>
        <taxon>Acinetobacter</taxon>
    </lineage>
</organism>